<evidence type="ECO:0000313" key="1">
    <source>
        <dbReference type="EMBL" id="KAG8054708.1"/>
    </source>
</evidence>
<reference evidence="1" key="1">
    <citation type="journal article" date="2021" name="bioRxiv">
        <title>Whole Genome Assembly and Annotation of Northern Wild Rice, Zizania palustris L., Supports a Whole Genome Duplication in the Zizania Genus.</title>
        <authorList>
            <person name="Haas M."/>
            <person name="Kono T."/>
            <person name="Macchietto M."/>
            <person name="Millas R."/>
            <person name="McGilp L."/>
            <person name="Shao M."/>
            <person name="Duquette J."/>
            <person name="Hirsch C.N."/>
            <person name="Kimball J."/>
        </authorList>
    </citation>
    <scope>NUCLEOTIDE SEQUENCE</scope>
    <source>
        <tissue evidence="1">Fresh leaf tissue</tissue>
    </source>
</reference>
<dbReference type="AlphaFoldDB" id="A0A8J5VP75"/>
<comment type="caution">
    <text evidence="1">The sequence shown here is derived from an EMBL/GenBank/DDBJ whole genome shotgun (WGS) entry which is preliminary data.</text>
</comment>
<dbReference type="EMBL" id="JAAALK010000288">
    <property type="protein sequence ID" value="KAG8054708.1"/>
    <property type="molecule type" value="Genomic_DNA"/>
</dbReference>
<sequence length="116" mass="13003">MRVARRTPPSAAAMASSVVAPLPESATTSNTHAVRPKSGISNLDFLAIEDQNTKAHFKSTRSQGTYGLRPRSRQRRAIYTPRVDVEAIEESSFPAEDPYQYYEDPDVVYQEDEVQE</sequence>
<gene>
    <name evidence="1" type="ORF">GUJ93_ZPchr0001g31918</name>
</gene>
<proteinExistence type="predicted"/>
<protein>
    <submittedName>
        <fullName evidence="1">Uncharacterized protein</fullName>
    </submittedName>
</protein>
<name>A0A8J5VP75_ZIZPA</name>
<evidence type="ECO:0000313" key="2">
    <source>
        <dbReference type="Proteomes" id="UP000729402"/>
    </source>
</evidence>
<reference evidence="1" key="2">
    <citation type="submission" date="2021-02" db="EMBL/GenBank/DDBJ databases">
        <authorList>
            <person name="Kimball J.A."/>
            <person name="Haas M.W."/>
            <person name="Macchietto M."/>
            <person name="Kono T."/>
            <person name="Duquette J."/>
            <person name="Shao M."/>
        </authorList>
    </citation>
    <scope>NUCLEOTIDE SEQUENCE</scope>
    <source>
        <tissue evidence="1">Fresh leaf tissue</tissue>
    </source>
</reference>
<dbReference type="Proteomes" id="UP000729402">
    <property type="component" value="Unassembled WGS sequence"/>
</dbReference>
<organism evidence="1 2">
    <name type="scientific">Zizania palustris</name>
    <name type="common">Northern wild rice</name>
    <dbReference type="NCBI Taxonomy" id="103762"/>
    <lineage>
        <taxon>Eukaryota</taxon>
        <taxon>Viridiplantae</taxon>
        <taxon>Streptophyta</taxon>
        <taxon>Embryophyta</taxon>
        <taxon>Tracheophyta</taxon>
        <taxon>Spermatophyta</taxon>
        <taxon>Magnoliopsida</taxon>
        <taxon>Liliopsida</taxon>
        <taxon>Poales</taxon>
        <taxon>Poaceae</taxon>
        <taxon>BOP clade</taxon>
        <taxon>Oryzoideae</taxon>
        <taxon>Oryzeae</taxon>
        <taxon>Zizaniinae</taxon>
        <taxon>Zizania</taxon>
    </lineage>
</organism>
<keyword evidence="2" id="KW-1185">Reference proteome</keyword>
<accession>A0A8J5VP75</accession>